<dbReference type="Proteomes" id="UP000659697">
    <property type="component" value="Unassembled WGS sequence"/>
</dbReference>
<accession>A0ABQ3KU40</accession>
<organism evidence="2 3">
    <name type="scientific">Alishewanella longhuensis</name>
    <dbReference type="NCBI Taxonomy" id="1091037"/>
    <lineage>
        <taxon>Bacteria</taxon>
        <taxon>Pseudomonadati</taxon>
        <taxon>Pseudomonadota</taxon>
        <taxon>Gammaproteobacteria</taxon>
        <taxon>Alteromonadales</taxon>
        <taxon>Alteromonadaceae</taxon>
        <taxon>Alishewanella</taxon>
    </lineage>
</organism>
<dbReference type="Pfam" id="PF11813">
    <property type="entry name" value="DUF3334"/>
    <property type="match status" value="1"/>
</dbReference>
<dbReference type="InterPro" id="IPR028976">
    <property type="entry name" value="CheC-like_sf"/>
</dbReference>
<reference evidence="3" key="1">
    <citation type="journal article" date="2019" name="Int. J. Syst. Evol. Microbiol.">
        <title>The Global Catalogue of Microorganisms (GCM) 10K type strain sequencing project: providing services to taxonomists for standard genome sequencing and annotation.</title>
        <authorList>
            <consortium name="The Broad Institute Genomics Platform"/>
            <consortium name="The Broad Institute Genome Sequencing Center for Infectious Disease"/>
            <person name="Wu L."/>
            <person name="Ma J."/>
        </authorList>
    </citation>
    <scope>NUCLEOTIDE SEQUENCE [LARGE SCALE GENOMIC DNA]</scope>
    <source>
        <strain evidence="3">CGMCC 1.7003</strain>
    </source>
</reference>
<dbReference type="Gene3D" id="3.40.1550.10">
    <property type="entry name" value="CheC-like"/>
    <property type="match status" value="1"/>
</dbReference>
<protein>
    <recommendedName>
        <fullName evidence="4">Chemotaxis protein CheX</fullName>
    </recommendedName>
</protein>
<name>A0ABQ3KU40_9ALTE</name>
<proteinExistence type="predicted"/>
<sequence>MLFPVLVDLIMKKSTIVTTDDILLTLCRSVEKVLAAAGNPGVSNSKMVQKIQKTCLRPDLGCFVLFDGGFSGLVIINFTAPAAMEIYRRYLLSMGMPESELASFHTSDEVGNVMGELMNQIVGDFTGQVRLQLQTSINQSQPKMMAINKQVQILINTQLDQPQARRVTFNTPDHNIFYMELAMDKTEFIKLQDFEVPEQDNPDDILAEAKNQQAKLDQAPDAADMVDDDFLSNLGL</sequence>
<comment type="caution">
    <text evidence="2">The sequence shown here is derived from an EMBL/GenBank/DDBJ whole genome shotgun (WGS) entry which is preliminary data.</text>
</comment>
<dbReference type="SUPFAM" id="SSF103039">
    <property type="entry name" value="CheC-like"/>
    <property type="match status" value="1"/>
</dbReference>
<evidence type="ECO:0000256" key="1">
    <source>
        <dbReference type="ARBA" id="ARBA00022500"/>
    </source>
</evidence>
<gene>
    <name evidence="2" type="ORF">GCM10010919_03230</name>
</gene>
<keyword evidence="3" id="KW-1185">Reference proteome</keyword>
<evidence type="ECO:0008006" key="4">
    <source>
        <dbReference type="Google" id="ProtNLM"/>
    </source>
</evidence>
<keyword evidence="1" id="KW-0145">Chemotaxis</keyword>
<evidence type="ECO:0000313" key="3">
    <source>
        <dbReference type="Proteomes" id="UP000659697"/>
    </source>
</evidence>
<dbReference type="EMBL" id="BNAO01000001">
    <property type="protein sequence ID" value="GHG60087.1"/>
    <property type="molecule type" value="Genomic_DNA"/>
</dbReference>
<dbReference type="InterPro" id="IPR024513">
    <property type="entry name" value="DUF3334"/>
</dbReference>
<evidence type="ECO:0000313" key="2">
    <source>
        <dbReference type="EMBL" id="GHG60087.1"/>
    </source>
</evidence>